<dbReference type="AlphaFoldDB" id="A0A1G7AIN5"/>
<accession>A0A1G7AIN5</accession>
<evidence type="ECO:0000313" key="3">
    <source>
        <dbReference type="Proteomes" id="UP000199603"/>
    </source>
</evidence>
<dbReference type="Proteomes" id="UP000199603">
    <property type="component" value="Unassembled WGS sequence"/>
</dbReference>
<sequence length="92" mass="9762">MAWKPWALYGLSLVCFAVVLKSQTVAVAFPLLAIALVAMVWGTLLLVQARIESNSQSGGAIIDPVEVARLRAEAEARRRAQEAAAAQDSPSA</sequence>
<keyword evidence="1" id="KW-0472">Membrane</keyword>
<keyword evidence="3" id="KW-1185">Reference proteome</keyword>
<gene>
    <name evidence="2" type="ORF">SAMN04488509_12610</name>
</gene>
<organism evidence="2 3">
    <name type="scientific">Aquimonas voraii</name>
    <dbReference type="NCBI Taxonomy" id="265719"/>
    <lineage>
        <taxon>Bacteria</taxon>
        <taxon>Pseudomonadati</taxon>
        <taxon>Pseudomonadota</taxon>
        <taxon>Gammaproteobacteria</taxon>
        <taxon>Lysobacterales</taxon>
        <taxon>Lysobacteraceae</taxon>
        <taxon>Aquimonas</taxon>
    </lineage>
</organism>
<feature type="transmembrane region" description="Helical" evidence="1">
    <location>
        <begin position="27"/>
        <end position="47"/>
    </location>
</feature>
<dbReference type="EMBL" id="FNAG01000026">
    <property type="protein sequence ID" value="SDE13905.1"/>
    <property type="molecule type" value="Genomic_DNA"/>
</dbReference>
<keyword evidence="1" id="KW-0812">Transmembrane</keyword>
<evidence type="ECO:0000256" key="1">
    <source>
        <dbReference type="SAM" id="Phobius"/>
    </source>
</evidence>
<name>A0A1G7AIN5_9GAMM</name>
<reference evidence="2 3" key="1">
    <citation type="submission" date="2016-10" db="EMBL/GenBank/DDBJ databases">
        <authorList>
            <person name="de Groot N.N."/>
        </authorList>
    </citation>
    <scope>NUCLEOTIDE SEQUENCE [LARGE SCALE GENOMIC DNA]</scope>
    <source>
        <strain evidence="2 3">DSM 16957</strain>
    </source>
</reference>
<evidence type="ECO:0000313" key="2">
    <source>
        <dbReference type="EMBL" id="SDE13905.1"/>
    </source>
</evidence>
<protein>
    <submittedName>
        <fullName evidence="2">Uncharacterized protein</fullName>
    </submittedName>
</protein>
<dbReference type="RefSeq" id="WP_091246187.1">
    <property type="nucleotide sequence ID" value="NZ_FNAG01000026.1"/>
</dbReference>
<keyword evidence="1" id="KW-1133">Transmembrane helix</keyword>
<proteinExistence type="predicted"/>